<dbReference type="AlphaFoldDB" id="A0AAC8W3S7"/>
<dbReference type="EMBL" id="CP012405">
    <property type="protein sequence ID" value="ALG74507.1"/>
    <property type="molecule type" value="Genomic_DNA"/>
</dbReference>
<protein>
    <recommendedName>
        <fullName evidence="4">Helix-turn-helix domain-containing protein</fullName>
    </recommendedName>
</protein>
<accession>A0AAC8W3S7</accession>
<dbReference type="InterPro" id="IPR036390">
    <property type="entry name" value="WH_DNA-bd_sf"/>
</dbReference>
<sequence>MQSPKPFSSPPPATANPPDARTPDTRRWGRIPAWWLDQPGLDADGFAVLAALATFADEDGLCWPSQSTLAAKLKRSRPTINRIIQGLGDLGLIRVEHRRGRDGARLSCLYRLRFTPLDEEGTQAVATTAVTATPRPVPAADRDDSQTHTPCPPPSQEQVHFKQIPDSLAKGGRKAAREVPADWMPNADDLAWAAACHAGIDLGRHVEGFILRCQAHGYRYRDISAAWRAWLSQDAAAGKAPVDRNRQSAALAPVASRQEAPRFARQAMPSGACATELRLGAWAAAAAELRHRAAARVDARADAAPSWS</sequence>
<evidence type="ECO:0000256" key="1">
    <source>
        <dbReference type="SAM" id="MobiDB-lite"/>
    </source>
</evidence>
<dbReference type="Pfam" id="PF13730">
    <property type="entry name" value="HTH_36"/>
    <property type="match status" value="1"/>
</dbReference>
<keyword evidence="3" id="KW-1185">Reference proteome</keyword>
<dbReference type="Gene3D" id="1.10.10.10">
    <property type="entry name" value="Winged helix-like DNA-binding domain superfamily/Winged helix DNA-binding domain"/>
    <property type="match status" value="1"/>
</dbReference>
<evidence type="ECO:0008006" key="4">
    <source>
        <dbReference type="Google" id="ProtNLM"/>
    </source>
</evidence>
<dbReference type="RefSeq" id="WP_045585737.1">
    <property type="nucleotide sequence ID" value="NZ_CP012405.1"/>
</dbReference>
<dbReference type="InterPro" id="IPR036388">
    <property type="entry name" value="WH-like_DNA-bd_sf"/>
</dbReference>
<gene>
    <name evidence="2" type="ORF">AL072_26125</name>
</gene>
<organism evidence="2 3">
    <name type="scientific">Azospirillum thiophilum</name>
    <dbReference type="NCBI Taxonomy" id="528244"/>
    <lineage>
        <taxon>Bacteria</taxon>
        <taxon>Pseudomonadati</taxon>
        <taxon>Pseudomonadota</taxon>
        <taxon>Alphaproteobacteria</taxon>
        <taxon>Rhodospirillales</taxon>
        <taxon>Azospirillaceae</taxon>
        <taxon>Azospirillum</taxon>
    </lineage>
</organism>
<reference evidence="3" key="1">
    <citation type="submission" date="2015-08" db="EMBL/GenBank/DDBJ databases">
        <title>Complete Genome Sequence of Azospirillum thiophilum BV-S.</title>
        <authorList>
            <person name="Fomenkov A."/>
            <person name="Vincze T."/>
            <person name="Grabovich M."/>
            <person name="Dubinina G."/>
            <person name="Orlova M."/>
            <person name="Belousova E."/>
            <person name="Roberts R.J."/>
        </authorList>
    </citation>
    <scope>NUCLEOTIDE SEQUENCE [LARGE SCALE GENOMIC DNA]</scope>
    <source>
        <strain evidence="3">BV-S</strain>
    </source>
</reference>
<dbReference type="KEGG" id="ati:AL072_26125"/>
<proteinExistence type="predicted"/>
<dbReference type="Proteomes" id="UP000069935">
    <property type="component" value="Chromosome 5"/>
</dbReference>
<feature type="region of interest" description="Disordered" evidence="1">
    <location>
        <begin position="132"/>
        <end position="159"/>
    </location>
</feature>
<reference evidence="2 3" key="2">
    <citation type="journal article" date="2016" name="Genome Announc.">
        <title>Complete Genome Sequence of a Strain of Azospirillum thiophilum Isolated from a Sulfide Spring.</title>
        <authorList>
            <person name="Fomenkov A."/>
            <person name="Vincze T."/>
            <person name="Grabovich M."/>
            <person name="Anton B.P."/>
            <person name="Dubinina G."/>
            <person name="Orlova M."/>
            <person name="Belousova E."/>
            <person name="Roberts R.J."/>
        </authorList>
    </citation>
    <scope>NUCLEOTIDE SEQUENCE [LARGE SCALE GENOMIC DNA]</scope>
    <source>
        <strain evidence="2 3">BV-S</strain>
    </source>
</reference>
<evidence type="ECO:0000313" key="3">
    <source>
        <dbReference type="Proteomes" id="UP000069935"/>
    </source>
</evidence>
<dbReference type="SUPFAM" id="SSF46785">
    <property type="entry name" value="Winged helix' DNA-binding domain"/>
    <property type="match status" value="1"/>
</dbReference>
<name>A0AAC8W3S7_9PROT</name>
<evidence type="ECO:0000313" key="2">
    <source>
        <dbReference type="EMBL" id="ALG74507.1"/>
    </source>
</evidence>
<feature type="region of interest" description="Disordered" evidence="1">
    <location>
        <begin position="1"/>
        <end position="26"/>
    </location>
</feature>